<dbReference type="Pfam" id="PF01926">
    <property type="entry name" value="MMR_HSR1"/>
    <property type="match status" value="2"/>
</dbReference>
<gene>
    <name evidence="8" type="primary">der</name>
    <name evidence="12" type="ORF">BWR22_03460</name>
</gene>
<keyword evidence="4 10" id="KW-0677">Repeat</keyword>
<evidence type="ECO:0000313" key="12">
    <source>
        <dbReference type="EMBL" id="APX99405.1"/>
    </source>
</evidence>
<feature type="domain" description="EngA-type G" evidence="11">
    <location>
        <begin position="176"/>
        <end position="351"/>
    </location>
</feature>
<dbReference type="InterPro" id="IPR015946">
    <property type="entry name" value="KH_dom-like_a/b"/>
</dbReference>
<dbReference type="PANTHER" id="PTHR43834">
    <property type="entry name" value="GTPASE DER"/>
    <property type="match status" value="1"/>
</dbReference>
<dbReference type="InterPro" id="IPR006073">
    <property type="entry name" value="GTP-bd"/>
</dbReference>
<organism evidence="12 13">
    <name type="scientific">Lacinutrix venerupis</name>
    <dbReference type="NCBI Taxonomy" id="1486034"/>
    <lineage>
        <taxon>Bacteria</taxon>
        <taxon>Pseudomonadati</taxon>
        <taxon>Bacteroidota</taxon>
        <taxon>Flavobacteriia</taxon>
        <taxon>Flavobacteriales</taxon>
        <taxon>Flavobacteriaceae</taxon>
        <taxon>Lacinutrix</taxon>
    </lineage>
</organism>
<dbReference type="InterPro" id="IPR027417">
    <property type="entry name" value="P-loop_NTPase"/>
</dbReference>
<accession>A0AAC9LIT7</accession>
<evidence type="ECO:0000256" key="1">
    <source>
        <dbReference type="ARBA" id="ARBA00008279"/>
    </source>
</evidence>
<dbReference type="InterPro" id="IPR031166">
    <property type="entry name" value="G_ENGA"/>
</dbReference>
<evidence type="ECO:0000256" key="6">
    <source>
        <dbReference type="ARBA" id="ARBA00023134"/>
    </source>
</evidence>
<dbReference type="PANTHER" id="PTHR43834:SF6">
    <property type="entry name" value="GTPASE DER"/>
    <property type="match status" value="1"/>
</dbReference>
<dbReference type="RefSeq" id="WP_076732044.1">
    <property type="nucleotide sequence ID" value="NZ_CP019352.1"/>
</dbReference>
<evidence type="ECO:0000259" key="11">
    <source>
        <dbReference type="PROSITE" id="PS51712"/>
    </source>
</evidence>
<dbReference type="CDD" id="cd01895">
    <property type="entry name" value="EngA2"/>
    <property type="match status" value="1"/>
</dbReference>
<keyword evidence="6 8" id="KW-0342">GTP-binding</keyword>
<dbReference type="HAMAP" id="MF_00195">
    <property type="entry name" value="GTPase_Der"/>
    <property type="match status" value="1"/>
</dbReference>
<dbReference type="InterPro" id="IPR016484">
    <property type="entry name" value="GTPase_Der"/>
</dbReference>
<dbReference type="KEGG" id="lvn:BWR22_03460"/>
<protein>
    <recommendedName>
        <fullName evidence="2 8">GTPase Der</fullName>
    </recommendedName>
    <alternativeName>
        <fullName evidence="7 8">GTP-binding protein EngA</fullName>
    </alternativeName>
</protein>
<evidence type="ECO:0000313" key="13">
    <source>
        <dbReference type="Proteomes" id="UP000187506"/>
    </source>
</evidence>
<dbReference type="FunFam" id="3.40.50.300:FF:000040">
    <property type="entry name" value="GTPase Der"/>
    <property type="match status" value="1"/>
</dbReference>
<dbReference type="PRINTS" id="PR00326">
    <property type="entry name" value="GTP1OBG"/>
</dbReference>
<feature type="domain" description="EngA-type G" evidence="11">
    <location>
        <begin position="3"/>
        <end position="167"/>
    </location>
</feature>
<dbReference type="InterPro" id="IPR005225">
    <property type="entry name" value="Small_GTP-bd"/>
</dbReference>
<dbReference type="Pfam" id="PF14714">
    <property type="entry name" value="KH_dom-like"/>
    <property type="match status" value="1"/>
</dbReference>
<evidence type="ECO:0000256" key="8">
    <source>
        <dbReference type="HAMAP-Rule" id="MF_00195"/>
    </source>
</evidence>
<dbReference type="NCBIfam" id="TIGR00231">
    <property type="entry name" value="small_GTP"/>
    <property type="match status" value="2"/>
</dbReference>
<comment type="function">
    <text evidence="8 10">GTPase that plays an essential role in the late steps of ribosome biogenesis.</text>
</comment>
<comment type="subunit">
    <text evidence="8">Associates with the 50S ribosomal subunit.</text>
</comment>
<comment type="similarity">
    <text evidence="1 8 9 10">Belongs to the TRAFAC class TrmE-Era-EngA-EngB-Septin-like GTPase superfamily. EngA (Der) GTPase family.</text>
</comment>
<feature type="binding site" evidence="8">
    <location>
        <begin position="229"/>
        <end position="233"/>
    </location>
    <ligand>
        <name>GTP</name>
        <dbReference type="ChEBI" id="CHEBI:37565"/>
        <label>2</label>
    </ligand>
</feature>
<evidence type="ECO:0000256" key="5">
    <source>
        <dbReference type="ARBA" id="ARBA00022741"/>
    </source>
</evidence>
<keyword evidence="5 8" id="KW-0547">Nucleotide-binding</keyword>
<evidence type="ECO:0000256" key="9">
    <source>
        <dbReference type="PROSITE-ProRule" id="PRU01049"/>
    </source>
</evidence>
<evidence type="ECO:0000256" key="2">
    <source>
        <dbReference type="ARBA" id="ARBA00020953"/>
    </source>
</evidence>
<dbReference type="EMBL" id="CP019352">
    <property type="protein sequence ID" value="APX99405.1"/>
    <property type="molecule type" value="Genomic_DNA"/>
</dbReference>
<dbReference type="SUPFAM" id="SSF52540">
    <property type="entry name" value="P-loop containing nucleoside triphosphate hydrolases"/>
    <property type="match status" value="2"/>
</dbReference>
<dbReference type="InterPro" id="IPR032859">
    <property type="entry name" value="KH_dom-like"/>
</dbReference>
<feature type="binding site" evidence="8">
    <location>
        <begin position="182"/>
        <end position="189"/>
    </location>
    <ligand>
        <name>GTP</name>
        <dbReference type="ChEBI" id="CHEBI:37565"/>
        <label>2</label>
    </ligand>
</feature>
<dbReference type="FunFam" id="3.30.300.20:FF:000004">
    <property type="entry name" value="GTPase Der"/>
    <property type="match status" value="1"/>
</dbReference>
<evidence type="ECO:0000256" key="10">
    <source>
        <dbReference type="RuleBase" id="RU004481"/>
    </source>
</evidence>
<dbReference type="GO" id="GO:0042254">
    <property type="term" value="P:ribosome biogenesis"/>
    <property type="evidence" value="ECO:0007669"/>
    <property type="project" value="UniProtKB-KW"/>
</dbReference>
<dbReference type="Gene3D" id="3.30.300.20">
    <property type="match status" value="1"/>
</dbReference>
<dbReference type="FunFam" id="3.40.50.300:FF:000953">
    <property type="entry name" value="GTPase Der"/>
    <property type="match status" value="1"/>
</dbReference>
<keyword evidence="3 8" id="KW-0690">Ribosome biogenesis</keyword>
<dbReference type="CDD" id="cd01894">
    <property type="entry name" value="EngA1"/>
    <property type="match status" value="1"/>
</dbReference>
<feature type="binding site" evidence="8">
    <location>
        <begin position="9"/>
        <end position="16"/>
    </location>
    <ligand>
        <name>GTP</name>
        <dbReference type="ChEBI" id="CHEBI:37565"/>
        <label>1</label>
    </ligand>
</feature>
<dbReference type="GO" id="GO:0043022">
    <property type="term" value="F:ribosome binding"/>
    <property type="evidence" value="ECO:0007669"/>
    <property type="project" value="TreeGrafter"/>
</dbReference>
<dbReference type="Proteomes" id="UP000187506">
    <property type="component" value="Chromosome"/>
</dbReference>
<keyword evidence="13" id="KW-1185">Reference proteome</keyword>
<name>A0AAC9LIT7_9FLAO</name>
<evidence type="ECO:0000256" key="3">
    <source>
        <dbReference type="ARBA" id="ARBA00022517"/>
    </source>
</evidence>
<sequence length="435" mass="49460">MSNIVAIVGRPNVGKSTFFNRLIQRREAIVDAVSGVTRDRHYGKSDWNGKEFSLIDTGGYVKGSDDIFEAEIDKQVELAIDEADAIIFMVDVEDGVTGMDEDVAKLLRRVTKPVFLVVNKVDNNKRAEDAVEFYSLGLGNYFTIASINGSGTGDLLDALVEALPEKEQNVEKDELPRFAVVGRPNAGKSSFINALIGEDRYIVTDIAGTTRDAIDTKYNRFGFDFNLVDTAGIRKKSKVKEDLEFYSVMRSVRAIEHADVCLIVVDANRGFDGQVQNIFWLAQRNRKGIVILVNKWDLVEKDHKTTIAFEKHIRQQCEPFTDVPIVFMSALTKQRIYKAIETAVEVYKNRTKKIKTSVLNDTFLPIIENYPPPAYKGKFVKIKYVMQLPTPQPQFAFFCNLPQYVREPYKRFLENKLRELFDFTGVPVSVYMRKK</sequence>
<evidence type="ECO:0000256" key="7">
    <source>
        <dbReference type="ARBA" id="ARBA00032345"/>
    </source>
</evidence>
<dbReference type="GO" id="GO:0005525">
    <property type="term" value="F:GTP binding"/>
    <property type="evidence" value="ECO:0007669"/>
    <property type="project" value="UniProtKB-UniRule"/>
</dbReference>
<reference evidence="12 13" key="1">
    <citation type="submission" date="2017-01" db="EMBL/GenBank/DDBJ databases">
        <title>Complete genome of Lacinutrix venerupis DOK2-8 isolated from seawater in Dokdo.</title>
        <authorList>
            <person name="Chi W.-J."/>
            <person name="Kim J.H."/>
        </authorList>
    </citation>
    <scope>NUCLEOTIDE SEQUENCE [LARGE SCALE GENOMIC DNA]</scope>
    <source>
        <strain evidence="12 13">DOK2-8</strain>
    </source>
</reference>
<proteinExistence type="inferred from homology"/>
<evidence type="ECO:0000256" key="4">
    <source>
        <dbReference type="ARBA" id="ARBA00022737"/>
    </source>
</evidence>
<feature type="binding site" evidence="8">
    <location>
        <begin position="294"/>
        <end position="297"/>
    </location>
    <ligand>
        <name>GTP</name>
        <dbReference type="ChEBI" id="CHEBI:37565"/>
        <label>2</label>
    </ligand>
</feature>
<dbReference type="NCBIfam" id="TIGR03594">
    <property type="entry name" value="GTPase_EngA"/>
    <property type="match status" value="1"/>
</dbReference>
<feature type="binding site" evidence="8">
    <location>
        <begin position="119"/>
        <end position="122"/>
    </location>
    <ligand>
        <name>GTP</name>
        <dbReference type="ChEBI" id="CHEBI:37565"/>
        <label>1</label>
    </ligand>
</feature>
<dbReference type="PIRSF" id="PIRSF006485">
    <property type="entry name" value="GTP-binding_EngA"/>
    <property type="match status" value="1"/>
</dbReference>
<dbReference type="PROSITE" id="PS51712">
    <property type="entry name" value="G_ENGA"/>
    <property type="match status" value="2"/>
</dbReference>
<dbReference type="Gene3D" id="3.40.50.300">
    <property type="entry name" value="P-loop containing nucleotide triphosphate hydrolases"/>
    <property type="match status" value="2"/>
</dbReference>
<feature type="binding site" evidence="8">
    <location>
        <begin position="56"/>
        <end position="60"/>
    </location>
    <ligand>
        <name>GTP</name>
        <dbReference type="ChEBI" id="CHEBI:37565"/>
        <label>1</label>
    </ligand>
</feature>
<dbReference type="AlphaFoldDB" id="A0AAC9LIT7"/>